<protein>
    <submittedName>
        <fullName evidence="1">NrdI protein</fullName>
    </submittedName>
</protein>
<dbReference type="Gene3D" id="3.40.50.360">
    <property type="match status" value="1"/>
</dbReference>
<dbReference type="Proteomes" id="UP000254400">
    <property type="component" value="Unassembled WGS sequence"/>
</dbReference>
<proteinExistence type="predicted"/>
<name>A0A378Y0V6_PAEPO</name>
<dbReference type="AlphaFoldDB" id="A0A378Y0V6"/>
<dbReference type="RefSeq" id="WP_019687555.1">
    <property type="nucleotide sequence ID" value="NZ_CP036496.1"/>
</dbReference>
<dbReference type="GeneID" id="93346399"/>
<dbReference type="NCBIfam" id="TIGR00333">
    <property type="entry name" value="nrdI"/>
    <property type="match status" value="1"/>
</dbReference>
<dbReference type="InterPro" id="IPR029039">
    <property type="entry name" value="Flavoprotein-like_sf"/>
</dbReference>
<dbReference type="PANTHER" id="PTHR37297:SF1">
    <property type="entry name" value="PROTEIN NRDI"/>
    <property type="match status" value="1"/>
</dbReference>
<dbReference type="PIRSF" id="PIRSF005087">
    <property type="entry name" value="NrdI"/>
    <property type="match status" value="1"/>
</dbReference>
<gene>
    <name evidence="1" type="primary">nrdI_2</name>
    <name evidence="1" type="ORF">NCTC10343_03030</name>
</gene>
<evidence type="ECO:0000313" key="2">
    <source>
        <dbReference type="Proteomes" id="UP000254400"/>
    </source>
</evidence>
<dbReference type="PANTHER" id="PTHR37297">
    <property type="entry name" value="PROTEIN NRDI"/>
    <property type="match status" value="1"/>
</dbReference>
<accession>A0A378Y0V6</accession>
<reference evidence="1 2" key="1">
    <citation type="submission" date="2018-06" db="EMBL/GenBank/DDBJ databases">
        <authorList>
            <consortium name="Pathogen Informatics"/>
            <person name="Doyle S."/>
        </authorList>
    </citation>
    <scope>NUCLEOTIDE SEQUENCE [LARGE SCALE GENOMIC DNA]</scope>
    <source>
        <strain evidence="1 2">NCTC10343</strain>
    </source>
</reference>
<dbReference type="SUPFAM" id="SSF52218">
    <property type="entry name" value="Flavoproteins"/>
    <property type="match status" value="1"/>
</dbReference>
<dbReference type="GO" id="GO:0010181">
    <property type="term" value="F:FMN binding"/>
    <property type="evidence" value="ECO:0007669"/>
    <property type="project" value="InterPro"/>
</dbReference>
<sequence>MLIIYDSLTGNVERFTKKLEMKCVKIVEGLIVDEPYVLITYTTGFGQVPLSVEKFLRKNNVNLKGVIGSGNMNWGSYYNGAAKKISEQYETPLIHTFELSGNLNDIEKVKLEVTNIV</sequence>
<dbReference type="InterPro" id="IPR004465">
    <property type="entry name" value="RNR_NrdI"/>
</dbReference>
<dbReference type="Pfam" id="PF07972">
    <property type="entry name" value="Flavodoxin_NdrI"/>
    <property type="match status" value="1"/>
</dbReference>
<evidence type="ECO:0000313" key="1">
    <source>
        <dbReference type="EMBL" id="SUA70160.1"/>
    </source>
</evidence>
<organism evidence="1 2">
    <name type="scientific">Paenibacillus polymyxa</name>
    <name type="common">Bacillus polymyxa</name>
    <dbReference type="NCBI Taxonomy" id="1406"/>
    <lineage>
        <taxon>Bacteria</taxon>
        <taxon>Bacillati</taxon>
        <taxon>Bacillota</taxon>
        <taxon>Bacilli</taxon>
        <taxon>Bacillales</taxon>
        <taxon>Paenibacillaceae</taxon>
        <taxon>Paenibacillus</taxon>
    </lineage>
</organism>
<dbReference type="EMBL" id="UGSC01000001">
    <property type="protein sequence ID" value="SUA70160.1"/>
    <property type="molecule type" value="Genomic_DNA"/>
</dbReference>